<dbReference type="GO" id="GO:0000160">
    <property type="term" value="P:phosphorelay signal transduction system"/>
    <property type="evidence" value="ECO:0007669"/>
    <property type="project" value="InterPro"/>
</dbReference>
<dbReference type="STRING" id="402881.Plav_1690"/>
<proteinExistence type="predicted"/>
<dbReference type="Proteomes" id="UP000006377">
    <property type="component" value="Chromosome"/>
</dbReference>
<dbReference type="InterPro" id="IPR001789">
    <property type="entry name" value="Sig_transdc_resp-reg_receiver"/>
</dbReference>
<dbReference type="AlphaFoldDB" id="A7HTS6"/>
<feature type="domain" description="HTH luxR-type" evidence="3">
    <location>
        <begin position="143"/>
        <end position="208"/>
    </location>
</feature>
<dbReference type="InterPro" id="IPR011006">
    <property type="entry name" value="CheY-like_superfamily"/>
</dbReference>
<evidence type="ECO:0000259" key="3">
    <source>
        <dbReference type="PROSITE" id="PS50043"/>
    </source>
</evidence>
<dbReference type="CDD" id="cd06170">
    <property type="entry name" value="LuxR_C_like"/>
    <property type="match status" value="1"/>
</dbReference>
<dbReference type="InterPro" id="IPR016032">
    <property type="entry name" value="Sig_transdc_resp-reg_C-effctor"/>
</dbReference>
<reference evidence="5 6" key="1">
    <citation type="journal article" date="2011" name="Stand. Genomic Sci.">
        <title>Complete genome sequence of Parvibaculum lavamentivorans type strain (DS-1(T)).</title>
        <authorList>
            <person name="Schleheck D."/>
            <person name="Weiss M."/>
            <person name="Pitluck S."/>
            <person name="Bruce D."/>
            <person name="Land M.L."/>
            <person name="Han S."/>
            <person name="Saunders E."/>
            <person name="Tapia R."/>
            <person name="Detter C."/>
            <person name="Brettin T."/>
            <person name="Han J."/>
            <person name="Woyke T."/>
            <person name="Goodwin L."/>
            <person name="Pennacchio L."/>
            <person name="Nolan M."/>
            <person name="Cook A.M."/>
            <person name="Kjelleberg S."/>
            <person name="Thomas T."/>
        </authorList>
    </citation>
    <scope>NUCLEOTIDE SEQUENCE [LARGE SCALE GENOMIC DNA]</scope>
    <source>
        <strain evidence="6">DS-1 / DSM 13023 / NCIMB 13966</strain>
    </source>
</reference>
<dbReference type="PROSITE" id="PS50043">
    <property type="entry name" value="HTH_LUXR_2"/>
    <property type="match status" value="1"/>
</dbReference>
<dbReference type="PRINTS" id="PR00038">
    <property type="entry name" value="HTHLUXR"/>
</dbReference>
<evidence type="ECO:0000256" key="2">
    <source>
        <dbReference type="PROSITE-ProRule" id="PRU00169"/>
    </source>
</evidence>
<gene>
    <name evidence="5" type="ordered locus">Plav_1690</name>
</gene>
<dbReference type="eggNOG" id="COG2197">
    <property type="taxonomic scope" value="Bacteria"/>
</dbReference>
<dbReference type="SUPFAM" id="SSF52172">
    <property type="entry name" value="CheY-like"/>
    <property type="match status" value="1"/>
</dbReference>
<sequence length="215" mass="22683">MRILVTGEQPIFCEGLSSIVNRLYAGATVRVVAGPRSLSGLDVGTAELVLLDIGAGQAPSGADLLSDFVSRTEAKVVVFSDRSAPGYIRQVMDLGVAGFVPKTIGVTLVESALRLIELGGRYIPDILLTAHAEGFAETTDSFLGAGHEKLTPRQREVLLELGKGRSNQEIAHVLGISIATVKLHVNAILQTLGVRNRTEAAIIALRAEASSEESA</sequence>
<keyword evidence="6" id="KW-1185">Reference proteome</keyword>
<dbReference type="InterPro" id="IPR000792">
    <property type="entry name" value="Tscrpt_reg_LuxR_C"/>
</dbReference>
<dbReference type="Gene3D" id="3.40.50.2300">
    <property type="match status" value="1"/>
</dbReference>
<dbReference type="InterPro" id="IPR039420">
    <property type="entry name" value="WalR-like"/>
</dbReference>
<name>A7HTS6_PARL1</name>
<dbReference type="GO" id="GO:0003677">
    <property type="term" value="F:DNA binding"/>
    <property type="evidence" value="ECO:0007669"/>
    <property type="project" value="UniProtKB-KW"/>
</dbReference>
<evidence type="ECO:0000313" key="6">
    <source>
        <dbReference type="Proteomes" id="UP000006377"/>
    </source>
</evidence>
<dbReference type="KEGG" id="pla:Plav_1690"/>
<evidence type="ECO:0000259" key="4">
    <source>
        <dbReference type="PROSITE" id="PS50110"/>
    </source>
</evidence>
<dbReference type="GO" id="GO:0006355">
    <property type="term" value="P:regulation of DNA-templated transcription"/>
    <property type="evidence" value="ECO:0007669"/>
    <property type="project" value="InterPro"/>
</dbReference>
<dbReference type="PANTHER" id="PTHR43214:SF42">
    <property type="entry name" value="TRANSCRIPTIONAL REGULATORY PROTEIN DESR"/>
    <property type="match status" value="1"/>
</dbReference>
<feature type="domain" description="Response regulatory" evidence="4">
    <location>
        <begin position="2"/>
        <end position="117"/>
    </location>
</feature>
<feature type="modified residue" description="4-aspartylphosphate" evidence="2">
    <location>
        <position position="52"/>
    </location>
</feature>
<dbReference type="Pfam" id="PF00196">
    <property type="entry name" value="GerE"/>
    <property type="match status" value="1"/>
</dbReference>
<dbReference type="HOGENOM" id="CLU_000445_90_8_5"/>
<dbReference type="PANTHER" id="PTHR43214">
    <property type="entry name" value="TWO-COMPONENT RESPONSE REGULATOR"/>
    <property type="match status" value="1"/>
</dbReference>
<keyword evidence="2" id="KW-0597">Phosphoprotein</keyword>
<dbReference type="PROSITE" id="PS50110">
    <property type="entry name" value="RESPONSE_REGULATORY"/>
    <property type="match status" value="1"/>
</dbReference>
<dbReference type="SMART" id="SM00421">
    <property type="entry name" value="HTH_LUXR"/>
    <property type="match status" value="1"/>
</dbReference>
<dbReference type="RefSeq" id="WP_012110600.1">
    <property type="nucleotide sequence ID" value="NC_009719.1"/>
</dbReference>
<accession>A7HTS6</accession>
<dbReference type="EMBL" id="CP000774">
    <property type="protein sequence ID" value="ABS63309.1"/>
    <property type="molecule type" value="Genomic_DNA"/>
</dbReference>
<keyword evidence="1" id="KW-0238">DNA-binding</keyword>
<evidence type="ECO:0000256" key="1">
    <source>
        <dbReference type="ARBA" id="ARBA00023125"/>
    </source>
</evidence>
<evidence type="ECO:0000313" key="5">
    <source>
        <dbReference type="EMBL" id="ABS63309.1"/>
    </source>
</evidence>
<dbReference type="SUPFAM" id="SSF46894">
    <property type="entry name" value="C-terminal effector domain of the bipartite response regulators"/>
    <property type="match status" value="1"/>
</dbReference>
<dbReference type="OrthoDB" id="9814495at2"/>
<protein>
    <submittedName>
        <fullName evidence="5">Two component transcriptional regulator, LuxR family</fullName>
    </submittedName>
</protein>
<organism evidence="5 6">
    <name type="scientific">Parvibaculum lavamentivorans (strain DS-1 / DSM 13023 / NCIMB 13966)</name>
    <dbReference type="NCBI Taxonomy" id="402881"/>
    <lineage>
        <taxon>Bacteria</taxon>
        <taxon>Pseudomonadati</taxon>
        <taxon>Pseudomonadota</taxon>
        <taxon>Alphaproteobacteria</taxon>
        <taxon>Hyphomicrobiales</taxon>
        <taxon>Parvibaculaceae</taxon>
        <taxon>Parvibaculum</taxon>
    </lineage>
</organism>